<dbReference type="Proteomes" id="UP001366166">
    <property type="component" value="Chromosome"/>
</dbReference>
<proteinExistence type="predicted"/>
<evidence type="ECO:0000313" key="3">
    <source>
        <dbReference type="Proteomes" id="UP001366166"/>
    </source>
</evidence>
<accession>A0AAU9EIS5</accession>
<keyword evidence="1" id="KW-0472">Membrane</keyword>
<evidence type="ECO:0000256" key="1">
    <source>
        <dbReference type="SAM" id="Phobius"/>
    </source>
</evidence>
<feature type="transmembrane region" description="Helical" evidence="1">
    <location>
        <begin position="41"/>
        <end position="64"/>
    </location>
</feature>
<evidence type="ECO:0000313" key="2">
    <source>
        <dbReference type="EMBL" id="BEQ15890.1"/>
    </source>
</evidence>
<protein>
    <submittedName>
        <fullName evidence="2">Uncharacterized protein</fullName>
    </submittedName>
</protein>
<reference evidence="3" key="1">
    <citation type="journal article" date="2023" name="Arch. Microbiol.">
        <title>Desulfoferula mesophilus gen. nov. sp. nov., a mesophilic sulfate-reducing bacterium isolated from a brackish lake sediment.</title>
        <authorList>
            <person name="Watanabe T."/>
            <person name="Yabe T."/>
            <person name="Tsuji J.M."/>
            <person name="Fukui M."/>
        </authorList>
    </citation>
    <scope>NUCLEOTIDE SEQUENCE [LARGE SCALE GENOMIC DNA]</scope>
    <source>
        <strain evidence="3">12FAK</strain>
    </source>
</reference>
<keyword evidence="1" id="KW-1133">Transmembrane helix</keyword>
<gene>
    <name evidence="2" type="ORF">FAK_29560</name>
</gene>
<dbReference type="AlphaFoldDB" id="A0AAU9EIS5"/>
<keyword evidence="3" id="KW-1185">Reference proteome</keyword>
<keyword evidence="1" id="KW-0812">Transmembrane</keyword>
<dbReference type="KEGG" id="dmp:FAK_29560"/>
<sequence length="83" mass="8924">MRYYGKEGPQCKLPIEKDCHGVERCRQAAQAVLFGRVPRSVVIWLGLGIVATALTMGILSVSFLGGGSRPHVSDVGSAISIRR</sequence>
<dbReference type="EMBL" id="AP028679">
    <property type="protein sequence ID" value="BEQ15890.1"/>
    <property type="molecule type" value="Genomic_DNA"/>
</dbReference>
<dbReference type="RefSeq" id="WP_338600956.1">
    <property type="nucleotide sequence ID" value="NZ_AP028679.1"/>
</dbReference>
<name>A0AAU9EIS5_9BACT</name>
<organism evidence="2 3">
    <name type="scientific">Desulfoferula mesophila</name>
    <dbReference type="NCBI Taxonomy" id="3058419"/>
    <lineage>
        <taxon>Bacteria</taxon>
        <taxon>Pseudomonadati</taxon>
        <taxon>Thermodesulfobacteriota</taxon>
        <taxon>Desulfarculia</taxon>
        <taxon>Desulfarculales</taxon>
        <taxon>Desulfarculaceae</taxon>
        <taxon>Desulfoferula</taxon>
    </lineage>
</organism>